<evidence type="ECO:0000313" key="3">
    <source>
        <dbReference type="Proteomes" id="UP001596547"/>
    </source>
</evidence>
<proteinExistence type="predicted"/>
<feature type="compositionally biased region" description="Basic and acidic residues" evidence="1">
    <location>
        <begin position="218"/>
        <end position="229"/>
    </location>
</feature>
<evidence type="ECO:0000256" key="1">
    <source>
        <dbReference type="SAM" id="MobiDB-lite"/>
    </source>
</evidence>
<feature type="region of interest" description="Disordered" evidence="1">
    <location>
        <begin position="44"/>
        <end position="84"/>
    </location>
</feature>
<feature type="compositionally biased region" description="Basic and acidic residues" evidence="1">
    <location>
        <begin position="44"/>
        <end position="61"/>
    </location>
</feature>
<organism evidence="2 3">
    <name type="scientific">Halomarina halobia</name>
    <dbReference type="NCBI Taxonomy" id="3033386"/>
    <lineage>
        <taxon>Archaea</taxon>
        <taxon>Methanobacteriati</taxon>
        <taxon>Methanobacteriota</taxon>
        <taxon>Stenosarchaea group</taxon>
        <taxon>Halobacteria</taxon>
        <taxon>Halobacteriales</taxon>
        <taxon>Natronomonadaceae</taxon>
        <taxon>Halomarina</taxon>
    </lineage>
</organism>
<feature type="region of interest" description="Disordered" evidence="1">
    <location>
        <begin position="198"/>
        <end position="229"/>
    </location>
</feature>
<dbReference type="Pfam" id="PF19146">
    <property type="entry name" value="DUF5828"/>
    <property type="match status" value="1"/>
</dbReference>
<name>A0ABD6A9I6_9EURY</name>
<sequence>MEESVSGFSVRGSWGDVVEHGERISRALLDLGVDDEAFEEWDDWRPKSHERLDEDVNEKTAEQAWVNEGKGERAGKNPDDDLKTAGEKLTESYEKLADDADEAMDRWGESIDYVARAADSASRRAIRKVEGAVYRNVMTQIAPYYFDNDLVSANLQRVGRGDERTYAFEVNVNDDDLKERVSEQLADYETSVDRWHVDTEKETEALETVEGGEGVDIPESHDDVRPTAN</sequence>
<reference evidence="2 3" key="1">
    <citation type="journal article" date="2019" name="Int. J. Syst. Evol. Microbiol.">
        <title>The Global Catalogue of Microorganisms (GCM) 10K type strain sequencing project: providing services to taxonomists for standard genome sequencing and annotation.</title>
        <authorList>
            <consortium name="The Broad Institute Genomics Platform"/>
            <consortium name="The Broad Institute Genome Sequencing Center for Infectious Disease"/>
            <person name="Wu L."/>
            <person name="Ma J."/>
        </authorList>
    </citation>
    <scope>NUCLEOTIDE SEQUENCE [LARGE SCALE GENOMIC DNA]</scope>
    <source>
        <strain evidence="2 3">PSR21</strain>
    </source>
</reference>
<dbReference type="Proteomes" id="UP001596547">
    <property type="component" value="Unassembled WGS sequence"/>
</dbReference>
<dbReference type="InterPro" id="IPR043868">
    <property type="entry name" value="DUF5828"/>
</dbReference>
<protein>
    <submittedName>
        <fullName evidence="2">DUF5828 family protein</fullName>
    </submittedName>
</protein>
<dbReference type="EMBL" id="JBHTBF010000002">
    <property type="protein sequence ID" value="MFC7316928.1"/>
    <property type="molecule type" value="Genomic_DNA"/>
</dbReference>
<dbReference type="GeneID" id="79316419"/>
<gene>
    <name evidence="2" type="ORF">ACFQPE_08985</name>
</gene>
<comment type="caution">
    <text evidence="2">The sequence shown here is derived from an EMBL/GenBank/DDBJ whole genome shotgun (WGS) entry which is preliminary data.</text>
</comment>
<dbReference type="AlphaFoldDB" id="A0ABD6A9I6"/>
<keyword evidence="3" id="KW-1185">Reference proteome</keyword>
<feature type="compositionally biased region" description="Basic and acidic residues" evidence="1">
    <location>
        <begin position="69"/>
        <end position="84"/>
    </location>
</feature>
<accession>A0ABD6A9I6</accession>
<dbReference type="RefSeq" id="WP_276303813.1">
    <property type="nucleotide sequence ID" value="NZ_CP119992.1"/>
</dbReference>
<evidence type="ECO:0000313" key="2">
    <source>
        <dbReference type="EMBL" id="MFC7316928.1"/>
    </source>
</evidence>